<evidence type="ECO:0000313" key="5">
    <source>
        <dbReference type="Proteomes" id="UP000593567"/>
    </source>
</evidence>
<dbReference type="EMBL" id="VXIV02002587">
    <property type="protein sequence ID" value="KAF6024347.1"/>
    <property type="molecule type" value="Genomic_DNA"/>
</dbReference>
<dbReference type="Pfam" id="PF17064">
    <property type="entry name" value="QVR"/>
    <property type="match status" value="1"/>
</dbReference>
<dbReference type="GO" id="GO:0032222">
    <property type="term" value="P:regulation of synaptic transmission, cholinergic"/>
    <property type="evidence" value="ECO:0007669"/>
    <property type="project" value="InterPro"/>
</dbReference>
<evidence type="ECO:0000256" key="1">
    <source>
        <dbReference type="ARBA" id="ARBA00022729"/>
    </source>
</evidence>
<comment type="caution">
    <text evidence="4">The sequence shown here is derived from an EMBL/GenBank/DDBJ whole genome shotgun (WGS) entry which is preliminary data.</text>
</comment>
<dbReference type="Proteomes" id="UP000593567">
    <property type="component" value="Unassembled WGS sequence"/>
</dbReference>
<proteinExistence type="predicted"/>
<feature type="signal peptide" evidence="3">
    <location>
        <begin position="1"/>
        <end position="19"/>
    </location>
</feature>
<keyword evidence="2" id="KW-0325">Glycoprotein</keyword>
<dbReference type="PANTHER" id="PTHR33562">
    <property type="entry name" value="ATILLA, ISOFORM B-RELATED-RELATED"/>
    <property type="match status" value="1"/>
</dbReference>
<dbReference type="AlphaFoldDB" id="A0A7J7JE89"/>
<accession>A0A7J7JE89</accession>
<name>A0A7J7JE89_BUGNE</name>
<dbReference type="InterPro" id="IPR050975">
    <property type="entry name" value="Sleep_regulator"/>
</dbReference>
<gene>
    <name evidence="4" type="ORF">EB796_017348</name>
</gene>
<reference evidence="4" key="1">
    <citation type="submission" date="2020-06" db="EMBL/GenBank/DDBJ databases">
        <title>Draft genome of Bugula neritina, a colonial animal packing powerful symbionts and potential medicines.</title>
        <authorList>
            <person name="Rayko M."/>
        </authorList>
    </citation>
    <scope>NUCLEOTIDE SEQUENCE [LARGE SCALE GENOMIC DNA]</scope>
    <source>
        <strain evidence="4">Kwan_BN1</strain>
    </source>
</reference>
<evidence type="ECO:0000313" key="4">
    <source>
        <dbReference type="EMBL" id="KAF6024347.1"/>
    </source>
</evidence>
<protein>
    <recommendedName>
        <fullName evidence="6">Protein sleepless</fullName>
    </recommendedName>
</protein>
<dbReference type="GO" id="GO:0030431">
    <property type="term" value="P:sleep"/>
    <property type="evidence" value="ECO:0007669"/>
    <property type="project" value="InterPro"/>
</dbReference>
<dbReference type="InterPro" id="IPR031424">
    <property type="entry name" value="QVR-like"/>
</dbReference>
<sequence>MNCSAMVIYFSGLLACCSAANTQCYVCSSILDSTCADEYVSPSNHEKDCGTYLFGIYDDGSCSKSKSITKALGSTTTVVTRSCGKLFNNDYCAKAEHMKGVDGYLCSCHGDKCNGGSQFKASVYFLVSALTATVFFY</sequence>
<keyword evidence="5" id="KW-1185">Reference proteome</keyword>
<organism evidence="4 5">
    <name type="scientific">Bugula neritina</name>
    <name type="common">Brown bryozoan</name>
    <name type="synonym">Sertularia neritina</name>
    <dbReference type="NCBI Taxonomy" id="10212"/>
    <lineage>
        <taxon>Eukaryota</taxon>
        <taxon>Metazoa</taxon>
        <taxon>Spiralia</taxon>
        <taxon>Lophotrochozoa</taxon>
        <taxon>Bryozoa</taxon>
        <taxon>Gymnolaemata</taxon>
        <taxon>Cheilostomatida</taxon>
        <taxon>Flustrina</taxon>
        <taxon>Buguloidea</taxon>
        <taxon>Bugulidae</taxon>
        <taxon>Bugula</taxon>
    </lineage>
</organism>
<evidence type="ECO:0000256" key="2">
    <source>
        <dbReference type="ARBA" id="ARBA00023180"/>
    </source>
</evidence>
<evidence type="ECO:0000256" key="3">
    <source>
        <dbReference type="SAM" id="SignalP"/>
    </source>
</evidence>
<evidence type="ECO:0008006" key="6">
    <source>
        <dbReference type="Google" id="ProtNLM"/>
    </source>
</evidence>
<feature type="chain" id="PRO_5029762915" description="Protein sleepless" evidence="3">
    <location>
        <begin position="20"/>
        <end position="137"/>
    </location>
</feature>
<dbReference type="OrthoDB" id="6496929at2759"/>
<keyword evidence="1 3" id="KW-0732">Signal</keyword>